<evidence type="ECO:0000313" key="2">
    <source>
        <dbReference type="Proteomes" id="UP000828048"/>
    </source>
</evidence>
<evidence type="ECO:0000313" key="1">
    <source>
        <dbReference type="EMBL" id="KAH7860953.1"/>
    </source>
</evidence>
<dbReference type="EMBL" id="CM037154">
    <property type="protein sequence ID" value="KAH7860953.1"/>
    <property type="molecule type" value="Genomic_DNA"/>
</dbReference>
<sequence length="407" mass="45558">MYSQVPKWTLNPSPNPIQIPCRTRTLQVNPRRIKNLAQDPKTETLISDEQNDLAFSTGPVFPPTHGMVSFNEQQRLRLKGKEKFLTWRDLRKIKSLTWKVPEKIGGGLRAILQGVTGYIESGEMMTITGPSSPGKSALLDVLAGRLGRIARDTGEISINGHQQTIAFGPSVLEREKRVEEIGKGGKHEVERPILKKPRFLCLHGFRTSADILRQQLRRWPQSVLGKLDLVFLDAPYLARGKSEVEGYFDPPYYEWFQFSEDYQVYNNFEESIDYIEDFMIKHGPFDGLMGFSQGGILSAALPGMQLDGVALTKVPKIKYVIVMSGGKFGGSKIGAPKLAATAFTSPLKCPSLHIIGDACFLKEPGIELLESFVDPFVINHPKGHSIARLDEKGRNTMLNFIEKIEKM</sequence>
<comment type="caution">
    <text evidence="1">The sequence shown here is derived from an EMBL/GenBank/DDBJ whole genome shotgun (WGS) entry which is preliminary data.</text>
</comment>
<dbReference type="Proteomes" id="UP000828048">
    <property type="component" value="Chromosome 4"/>
</dbReference>
<name>A0ACB7Z4S9_9ERIC</name>
<proteinExistence type="predicted"/>
<accession>A0ACB7Z4S9</accession>
<gene>
    <name evidence="1" type="ORF">Vadar_019905</name>
</gene>
<protein>
    <submittedName>
        <fullName evidence="1">Uncharacterized protein</fullName>
    </submittedName>
</protein>
<keyword evidence="2" id="KW-1185">Reference proteome</keyword>
<reference evidence="1 2" key="1">
    <citation type="journal article" date="2021" name="Hortic Res">
        <title>High-quality reference genome and annotation aids understanding of berry development for evergreen blueberry (Vaccinium darrowii).</title>
        <authorList>
            <person name="Yu J."/>
            <person name="Hulse-Kemp A.M."/>
            <person name="Babiker E."/>
            <person name="Staton M."/>
        </authorList>
    </citation>
    <scope>NUCLEOTIDE SEQUENCE [LARGE SCALE GENOMIC DNA]</scope>
    <source>
        <strain evidence="2">cv. NJ 8807/NJ 8810</strain>
        <tissue evidence="1">Young leaf</tissue>
    </source>
</reference>
<organism evidence="1 2">
    <name type="scientific">Vaccinium darrowii</name>
    <dbReference type="NCBI Taxonomy" id="229202"/>
    <lineage>
        <taxon>Eukaryota</taxon>
        <taxon>Viridiplantae</taxon>
        <taxon>Streptophyta</taxon>
        <taxon>Embryophyta</taxon>
        <taxon>Tracheophyta</taxon>
        <taxon>Spermatophyta</taxon>
        <taxon>Magnoliopsida</taxon>
        <taxon>eudicotyledons</taxon>
        <taxon>Gunneridae</taxon>
        <taxon>Pentapetalae</taxon>
        <taxon>asterids</taxon>
        <taxon>Ericales</taxon>
        <taxon>Ericaceae</taxon>
        <taxon>Vaccinioideae</taxon>
        <taxon>Vaccinieae</taxon>
        <taxon>Vaccinium</taxon>
    </lineage>
</organism>